<dbReference type="EMBL" id="JAWPEI010000002">
    <property type="protein sequence ID" value="KAK4734697.1"/>
    <property type="molecule type" value="Genomic_DNA"/>
</dbReference>
<protein>
    <recommendedName>
        <fullName evidence="3">Response regulatory domain-containing protein</fullName>
    </recommendedName>
</protein>
<gene>
    <name evidence="1" type="ORF">R3W88_008958</name>
</gene>
<dbReference type="PANTHER" id="PTHR31442">
    <property type="entry name" value="HOMEODOMAIN-LIKE SUPERFAMILY PROTEIN-RELATED"/>
    <property type="match status" value="1"/>
</dbReference>
<reference evidence="1 2" key="1">
    <citation type="submission" date="2023-10" db="EMBL/GenBank/DDBJ databases">
        <title>Genome-Wide Identification Analysis in wild type Solanum Pinnatisectum Reveals Some Genes Defensing Phytophthora Infestans.</title>
        <authorList>
            <person name="Sun C."/>
        </authorList>
    </citation>
    <scope>NUCLEOTIDE SEQUENCE [LARGE SCALE GENOMIC DNA]</scope>
    <source>
        <strain evidence="1">LQN</strain>
        <tissue evidence="1">Leaf</tissue>
    </source>
</reference>
<dbReference type="GO" id="GO:0003700">
    <property type="term" value="F:DNA-binding transcription factor activity"/>
    <property type="evidence" value="ECO:0007669"/>
    <property type="project" value="InterPro"/>
</dbReference>
<dbReference type="PANTHER" id="PTHR31442:SF32">
    <property type="entry name" value="TWO-COMPONENT RESPONSE REGULATOR ORR21-LIKE"/>
    <property type="match status" value="1"/>
</dbReference>
<keyword evidence="2" id="KW-1185">Reference proteome</keyword>
<proteinExistence type="predicted"/>
<sequence length="219" mass="25429">MSMLSKEKQKIDVMILNVHLSNSSFVDLLAQAEALNIISLVVCDKFNELVAKKILNDGAYLNLKKPFDKEIVSYLWQFVLIEKVRKEKVRDGSGKHKNQMKVNMISNNNIVGENKEFEEKNVSYSKEQNNNIHKARKDVALSGKYTLQRKRGTKGMKQNNEGERQNNVIDKIVRRKDYREWTKDLHATFMQAVRQLGEGCKFTSLIIIFFLTIQLYGRI</sequence>
<dbReference type="Proteomes" id="UP001311915">
    <property type="component" value="Unassembled WGS sequence"/>
</dbReference>
<comment type="caution">
    <text evidence="1">The sequence shown here is derived from an EMBL/GenBank/DDBJ whole genome shotgun (WGS) entry which is preliminary data.</text>
</comment>
<dbReference type="AlphaFoldDB" id="A0AAV9MD48"/>
<name>A0AAV9MD48_9SOLN</name>
<dbReference type="InterPro" id="IPR044841">
    <property type="entry name" value="LUX/BOA-like"/>
</dbReference>
<evidence type="ECO:0008006" key="3">
    <source>
        <dbReference type="Google" id="ProtNLM"/>
    </source>
</evidence>
<evidence type="ECO:0000313" key="2">
    <source>
        <dbReference type="Proteomes" id="UP001311915"/>
    </source>
</evidence>
<accession>A0AAV9MD48</accession>
<evidence type="ECO:0000313" key="1">
    <source>
        <dbReference type="EMBL" id="KAK4734697.1"/>
    </source>
</evidence>
<dbReference type="GO" id="GO:0005634">
    <property type="term" value="C:nucleus"/>
    <property type="evidence" value="ECO:0007669"/>
    <property type="project" value="TreeGrafter"/>
</dbReference>
<organism evidence="1 2">
    <name type="scientific">Solanum pinnatisectum</name>
    <name type="common">tansyleaf nightshade</name>
    <dbReference type="NCBI Taxonomy" id="50273"/>
    <lineage>
        <taxon>Eukaryota</taxon>
        <taxon>Viridiplantae</taxon>
        <taxon>Streptophyta</taxon>
        <taxon>Embryophyta</taxon>
        <taxon>Tracheophyta</taxon>
        <taxon>Spermatophyta</taxon>
        <taxon>Magnoliopsida</taxon>
        <taxon>eudicotyledons</taxon>
        <taxon>Gunneridae</taxon>
        <taxon>Pentapetalae</taxon>
        <taxon>asterids</taxon>
        <taxon>lamiids</taxon>
        <taxon>Solanales</taxon>
        <taxon>Solanaceae</taxon>
        <taxon>Solanoideae</taxon>
        <taxon>Solaneae</taxon>
        <taxon>Solanum</taxon>
    </lineage>
</organism>